<comment type="caution">
    <text evidence="3">The sequence shown here is derived from an EMBL/GenBank/DDBJ whole genome shotgun (WGS) entry which is preliminary data.</text>
</comment>
<dbReference type="InterPro" id="IPR048263">
    <property type="entry name" value="Arb2"/>
</dbReference>
<feature type="region of interest" description="Disordered" evidence="1">
    <location>
        <begin position="392"/>
        <end position="434"/>
    </location>
</feature>
<organism evidence="3 4">
    <name type="scientific">Madurella fahalii</name>
    <dbReference type="NCBI Taxonomy" id="1157608"/>
    <lineage>
        <taxon>Eukaryota</taxon>
        <taxon>Fungi</taxon>
        <taxon>Dikarya</taxon>
        <taxon>Ascomycota</taxon>
        <taxon>Pezizomycotina</taxon>
        <taxon>Sordariomycetes</taxon>
        <taxon>Sordariomycetidae</taxon>
        <taxon>Sordariales</taxon>
        <taxon>Sordariales incertae sedis</taxon>
        <taxon>Madurella</taxon>
    </lineage>
</organism>
<dbReference type="Proteomes" id="UP001628179">
    <property type="component" value="Unassembled WGS sequence"/>
</dbReference>
<gene>
    <name evidence="3" type="ORF">MFIFM68171_01833</name>
</gene>
<protein>
    <submittedName>
        <fullName evidence="3">Arb2 domain-containing protein</fullName>
    </submittedName>
</protein>
<reference evidence="3 4" key="1">
    <citation type="submission" date="2024-09" db="EMBL/GenBank/DDBJ databases">
        <title>Itraconazole resistance in Madurella fahalii resulting from another homologue of gene encoding cytochrome P450 14-alpha sterol demethylase (CYP51).</title>
        <authorList>
            <person name="Yoshioka I."/>
            <person name="Fahal A.H."/>
            <person name="Kaneko S."/>
            <person name="Yaguchi T."/>
        </authorList>
    </citation>
    <scope>NUCLEOTIDE SEQUENCE [LARGE SCALE GENOMIC DNA]</scope>
    <source>
        <strain evidence="3 4">IFM 68171</strain>
    </source>
</reference>
<dbReference type="InterPro" id="IPR053858">
    <property type="entry name" value="Arb2_dom"/>
</dbReference>
<evidence type="ECO:0000259" key="2">
    <source>
        <dbReference type="Pfam" id="PF22749"/>
    </source>
</evidence>
<name>A0ABQ0G1I6_9PEZI</name>
<dbReference type="PANTHER" id="PTHR21357">
    <property type="entry name" value="FAM172 FAMILY PROTEIN HOMOLOG CG10038"/>
    <property type="match status" value="1"/>
</dbReference>
<dbReference type="Pfam" id="PF22749">
    <property type="entry name" value="Arb2"/>
    <property type="match status" value="1"/>
</dbReference>
<keyword evidence="4" id="KW-1185">Reference proteome</keyword>
<accession>A0ABQ0G1I6</accession>
<feature type="compositionally biased region" description="Basic and acidic residues" evidence="1">
    <location>
        <begin position="392"/>
        <end position="412"/>
    </location>
</feature>
<evidence type="ECO:0000313" key="3">
    <source>
        <dbReference type="EMBL" id="GAB1311623.1"/>
    </source>
</evidence>
<dbReference type="PANTHER" id="PTHR21357:SF4">
    <property type="entry name" value="FAM172 FAMILY PROTEIN HOMOLOG CG10038"/>
    <property type="match status" value="1"/>
</dbReference>
<dbReference type="RefSeq" id="XP_070913356.1">
    <property type="nucleotide sequence ID" value="XM_071057255.1"/>
</dbReference>
<evidence type="ECO:0000256" key="1">
    <source>
        <dbReference type="SAM" id="MobiDB-lite"/>
    </source>
</evidence>
<feature type="domain" description="Arb2" evidence="2">
    <location>
        <begin position="15"/>
        <end position="300"/>
    </location>
</feature>
<evidence type="ECO:0000313" key="4">
    <source>
        <dbReference type="Proteomes" id="UP001628179"/>
    </source>
</evidence>
<dbReference type="GeneID" id="98172578"/>
<proteinExistence type="predicted"/>
<dbReference type="EMBL" id="BAAFSV010000001">
    <property type="protein sequence ID" value="GAB1311623.1"/>
    <property type="molecule type" value="Genomic_DNA"/>
</dbReference>
<sequence length="434" mass="47380">MFRRRWSGLPADPIFPSDLTELGYFVNDIDEIRSIEDPDSYFKYFLTKNERWNERQRFAMNEAISKIIHSRLDAEGLISVPLPLGTLTTQPHVPIRVSSDLASHTTRVVLLFGESSQESGVLAHRVLGGRGGITKGSVLGLVKALKTQRSSAADPSPPGIVIANPGELWWWPEGGRGLTPTSRHCVPMSSAVHYGRYHDEEKNGIPGNRTVAEHVRCVFEDVVMKMVSKTAKVDVIAVGDVADAVEGYLDEEAVWERVGGMMNSLVVLGGFYDSAKFKCGGFKKFMKERGRAYVIHHTPLDNPVAGAGGNPRAATFTSFGCPVYSAGDAILTEQLLIEAQLGVLGWIQQVALEGEAYKNEEFEIIGEENGHCIEPEEGMWGTSETNAIEKAEGKEHSQMEDGTVKGGEDACKDSLPSEEVGIGDTSEAKDMMHG</sequence>